<evidence type="ECO:0000313" key="2">
    <source>
        <dbReference type="Proteomes" id="UP000269721"/>
    </source>
</evidence>
<protein>
    <submittedName>
        <fullName evidence="1">Uncharacterized protein</fullName>
    </submittedName>
</protein>
<dbReference type="EMBL" id="ML001747">
    <property type="protein sequence ID" value="RKO83039.1"/>
    <property type="molecule type" value="Genomic_DNA"/>
</dbReference>
<name>A0A4P9VU05_9FUNG</name>
<dbReference type="Proteomes" id="UP000269721">
    <property type="component" value="Unassembled WGS sequence"/>
</dbReference>
<sequence>MSPIHTIRAKIRRGDLRDSDVGHLGDRLDYALHISSRAVSRSSSTDSRSTDRAVAVSTPMRSLELGLGVIRVVSPAGDVRLEPADPRFQCLPCLGVLPALRFLLSEFSSEFLPFNLGLAELVGPLRRPRPRAVRTFQPPRELRLQRVEIAHAHAKLALKVRDRSAGGSARWDACAAHQGRCRSPALRTRARTVERGKGVVKTSAAGVKSDVYSEVVVVRVGHVVEADADAEMLQGERGTIEVDRPMSHWCKLSANHLRGHSCNRRSSSFVALVLLSTTPHLQDRKPNPAPKHPRFNVGLALAAAHRSRRSSVLLIAYR</sequence>
<keyword evidence="2" id="KW-1185">Reference proteome</keyword>
<evidence type="ECO:0000313" key="1">
    <source>
        <dbReference type="EMBL" id="RKO83039.1"/>
    </source>
</evidence>
<accession>A0A4P9VU05</accession>
<organism evidence="1 2">
    <name type="scientific">Blyttiomyces helicus</name>
    <dbReference type="NCBI Taxonomy" id="388810"/>
    <lineage>
        <taxon>Eukaryota</taxon>
        <taxon>Fungi</taxon>
        <taxon>Fungi incertae sedis</taxon>
        <taxon>Chytridiomycota</taxon>
        <taxon>Chytridiomycota incertae sedis</taxon>
        <taxon>Chytridiomycetes</taxon>
        <taxon>Chytridiomycetes incertae sedis</taxon>
        <taxon>Blyttiomyces</taxon>
    </lineage>
</organism>
<reference evidence="2" key="1">
    <citation type="journal article" date="2018" name="Nat. Microbiol.">
        <title>Leveraging single-cell genomics to expand the fungal tree of life.</title>
        <authorList>
            <person name="Ahrendt S.R."/>
            <person name="Quandt C.A."/>
            <person name="Ciobanu D."/>
            <person name="Clum A."/>
            <person name="Salamov A."/>
            <person name="Andreopoulos B."/>
            <person name="Cheng J.F."/>
            <person name="Woyke T."/>
            <person name="Pelin A."/>
            <person name="Henrissat B."/>
            <person name="Reynolds N.K."/>
            <person name="Benny G.L."/>
            <person name="Smith M.E."/>
            <person name="James T.Y."/>
            <person name="Grigoriev I.V."/>
        </authorList>
    </citation>
    <scope>NUCLEOTIDE SEQUENCE [LARGE SCALE GENOMIC DNA]</scope>
</reference>
<dbReference type="AlphaFoldDB" id="A0A4P9VU05"/>
<proteinExistence type="predicted"/>
<gene>
    <name evidence="1" type="ORF">BDK51DRAFT_37621</name>
</gene>